<dbReference type="Proteomes" id="UP000033673">
    <property type="component" value="Unassembled WGS sequence"/>
</dbReference>
<evidence type="ECO:0000256" key="5">
    <source>
        <dbReference type="HAMAP-Rule" id="MF_01178"/>
    </source>
</evidence>
<comment type="similarity">
    <text evidence="5">Belongs to the Crl family.</text>
</comment>
<protein>
    <recommendedName>
        <fullName evidence="5">Sigma factor-binding protein Crl</fullName>
    </recommendedName>
</protein>
<comment type="caution">
    <text evidence="6">The sequence shown here is derived from an EMBL/GenBank/DDBJ whole genome shotgun (WGS) entry which is preliminary data.</text>
</comment>
<name>A0A0F4NH68_9VIBR</name>
<evidence type="ECO:0000313" key="7">
    <source>
        <dbReference type="Proteomes" id="UP000033673"/>
    </source>
</evidence>
<comment type="function">
    <text evidence="5">Binds to the sigma-S subunit of RNA polymerase, activating expression of sigma-S-regulated genes. Stimulates RNA polymerase holoenzyme formation and may bind to several other sigma factors, such as sigma-70 and sigma-32.</text>
</comment>
<dbReference type="AlphaFoldDB" id="A0A0F4NH68"/>
<reference evidence="6 7" key="1">
    <citation type="journal article" date="2015" name="BMC Genomics">
        <title>Genome mining reveals unlocked bioactive potential of marine Gram-negative bacteria.</title>
        <authorList>
            <person name="Machado H."/>
            <person name="Sonnenschein E.C."/>
            <person name="Melchiorsen J."/>
            <person name="Gram L."/>
        </authorList>
    </citation>
    <scope>NUCLEOTIDE SEQUENCE [LARGE SCALE GENOMIC DNA]</scope>
    <source>
        <strain evidence="6 7">S2757</strain>
    </source>
</reference>
<evidence type="ECO:0000256" key="3">
    <source>
        <dbReference type="ARBA" id="ARBA00023159"/>
    </source>
</evidence>
<dbReference type="STRING" id="579748.TW81_14445"/>
<dbReference type="InterPro" id="IPR038208">
    <property type="entry name" value="Tscrpt_reg_Crl_sf"/>
</dbReference>
<dbReference type="EMBL" id="JXXV01000025">
    <property type="protein sequence ID" value="KJY82294.1"/>
    <property type="molecule type" value="Genomic_DNA"/>
</dbReference>
<dbReference type="HAMAP" id="MF_01178">
    <property type="entry name" value="Crl"/>
    <property type="match status" value="1"/>
</dbReference>
<accession>A0A0F4NH68</accession>
<dbReference type="NCBIfam" id="NF008217">
    <property type="entry name" value="PRK10984.1"/>
    <property type="match status" value="1"/>
</dbReference>
<evidence type="ECO:0000313" key="6">
    <source>
        <dbReference type="EMBL" id="KJY82294.1"/>
    </source>
</evidence>
<dbReference type="GO" id="GO:0005737">
    <property type="term" value="C:cytoplasm"/>
    <property type="evidence" value="ECO:0007669"/>
    <property type="project" value="UniProtKB-SubCell"/>
</dbReference>
<keyword evidence="1 5" id="KW-0963">Cytoplasm</keyword>
<sequence length="129" mass="15225">MSEQTKGPTHYRLLSTLRAIGPYLREVQCKEDAYLFDCLSVCVNDKKSPEQREFWGWWLELERNGEVFEARYRSGLYDASGEWQEKALPKKSIQDVTRTQEAFHQKLVKTLQSEFEISVEMHEESVEFV</sequence>
<dbReference type="RefSeq" id="WP_045956432.1">
    <property type="nucleotide sequence ID" value="NZ_JXXV01000025.1"/>
</dbReference>
<dbReference type="PATRIC" id="fig|579748.3.peg.2986"/>
<gene>
    <name evidence="5" type="primary">crl</name>
    <name evidence="6" type="ORF">TW81_14445</name>
</gene>
<keyword evidence="3 5" id="KW-0010">Activator</keyword>
<dbReference type="Gene3D" id="3.30.310.230">
    <property type="entry name" value="Sigma factor-binding protein Crl monomer"/>
    <property type="match status" value="1"/>
</dbReference>
<organism evidence="6 7">
    <name type="scientific">Vibrio galatheae</name>
    <dbReference type="NCBI Taxonomy" id="579748"/>
    <lineage>
        <taxon>Bacteria</taxon>
        <taxon>Pseudomonadati</taxon>
        <taxon>Pseudomonadota</taxon>
        <taxon>Gammaproteobacteria</taxon>
        <taxon>Vibrionales</taxon>
        <taxon>Vibrionaceae</taxon>
        <taxon>Vibrio</taxon>
    </lineage>
</organism>
<dbReference type="OrthoDB" id="6428303at2"/>
<dbReference type="Pfam" id="PF07417">
    <property type="entry name" value="Crl"/>
    <property type="match status" value="1"/>
</dbReference>
<evidence type="ECO:0000256" key="2">
    <source>
        <dbReference type="ARBA" id="ARBA00023015"/>
    </source>
</evidence>
<evidence type="ECO:0000256" key="4">
    <source>
        <dbReference type="ARBA" id="ARBA00023163"/>
    </source>
</evidence>
<keyword evidence="4 5" id="KW-0804">Transcription</keyword>
<feature type="region of interest" description="Essential for activity" evidence="5">
    <location>
        <begin position="100"/>
        <end position="123"/>
    </location>
</feature>
<keyword evidence="7" id="KW-1185">Reference proteome</keyword>
<keyword evidence="2 5" id="KW-0805">Transcription regulation</keyword>
<comment type="subcellular location">
    <subcellularLocation>
        <location evidence="5">Cytoplasm</location>
    </subcellularLocation>
</comment>
<dbReference type="GO" id="GO:0045893">
    <property type="term" value="P:positive regulation of DNA-templated transcription"/>
    <property type="evidence" value="ECO:0007669"/>
    <property type="project" value="UniProtKB-UniRule"/>
</dbReference>
<dbReference type="InterPro" id="IPR009986">
    <property type="entry name" value="Tscrpt_reg_Crl"/>
</dbReference>
<evidence type="ECO:0000256" key="1">
    <source>
        <dbReference type="ARBA" id="ARBA00022490"/>
    </source>
</evidence>
<proteinExistence type="inferred from homology"/>